<dbReference type="InterPro" id="IPR020846">
    <property type="entry name" value="MFS_dom"/>
</dbReference>
<reference evidence="10" key="2">
    <citation type="journal article" date="2018" name="Nat. Commun.">
        <title>Extreme sensitivity to ultraviolet light in the fungal pathogen causing white-nose syndrome of bats.</title>
        <authorList>
            <person name="Palmer J.M."/>
            <person name="Drees K.P."/>
            <person name="Foster J.T."/>
            <person name="Lindner D.L."/>
        </authorList>
    </citation>
    <scope>NUCLEOTIDE SEQUENCE [LARGE SCALE GENOMIC DNA]</scope>
    <source>
        <strain evidence="10">UAMH 10579</strain>
    </source>
</reference>
<keyword evidence="5 7" id="KW-0472">Membrane</keyword>
<dbReference type="SUPFAM" id="SSF103473">
    <property type="entry name" value="MFS general substrate transporter"/>
    <property type="match status" value="1"/>
</dbReference>
<feature type="region of interest" description="Disordered" evidence="6">
    <location>
        <begin position="1"/>
        <end position="23"/>
    </location>
</feature>
<accession>A0A1B8GMD0</accession>
<dbReference type="PANTHER" id="PTHR23501">
    <property type="entry name" value="MAJOR FACILITATOR SUPERFAMILY"/>
    <property type="match status" value="1"/>
</dbReference>
<feature type="transmembrane region" description="Helical" evidence="7">
    <location>
        <begin position="267"/>
        <end position="289"/>
    </location>
</feature>
<dbReference type="InterPro" id="IPR010573">
    <property type="entry name" value="MFS_Str1/Tri12-like"/>
</dbReference>
<protein>
    <recommendedName>
        <fullName evidence="8">Major facilitator superfamily (MFS) profile domain-containing protein</fullName>
    </recommendedName>
</protein>
<feature type="transmembrane region" description="Helical" evidence="7">
    <location>
        <begin position="382"/>
        <end position="398"/>
    </location>
</feature>
<dbReference type="InterPro" id="IPR036259">
    <property type="entry name" value="MFS_trans_sf"/>
</dbReference>
<dbReference type="GeneID" id="28838243"/>
<gene>
    <name evidence="9" type="ORF">VE01_04857</name>
</gene>
<feature type="transmembrane region" description="Helical" evidence="7">
    <location>
        <begin position="200"/>
        <end position="219"/>
    </location>
</feature>
<feature type="transmembrane region" description="Helical" evidence="7">
    <location>
        <begin position="169"/>
        <end position="188"/>
    </location>
</feature>
<reference evidence="9 10" key="1">
    <citation type="submission" date="2016-03" db="EMBL/GenBank/DDBJ databases">
        <title>Comparative genomics of Pseudogymnoascus destructans, the fungus causing white-nose syndrome of bats.</title>
        <authorList>
            <person name="Palmer J.M."/>
            <person name="Drees K.P."/>
            <person name="Foster J.T."/>
            <person name="Lindner D.L."/>
        </authorList>
    </citation>
    <scope>NUCLEOTIDE SEQUENCE [LARGE SCALE GENOMIC DNA]</scope>
    <source>
        <strain evidence="9 10">UAMH 10579</strain>
    </source>
</reference>
<comment type="subcellular location">
    <subcellularLocation>
        <location evidence="1">Membrane</location>
        <topology evidence="1">Multi-pass membrane protein</topology>
    </subcellularLocation>
</comment>
<name>A0A1B8GMD0_9PEZI</name>
<dbReference type="Proteomes" id="UP000091956">
    <property type="component" value="Unassembled WGS sequence"/>
</dbReference>
<dbReference type="AlphaFoldDB" id="A0A1B8GMD0"/>
<feature type="transmembrane region" description="Helical" evidence="7">
    <location>
        <begin position="310"/>
        <end position="331"/>
    </location>
</feature>
<evidence type="ECO:0000256" key="7">
    <source>
        <dbReference type="SAM" id="Phobius"/>
    </source>
</evidence>
<organism evidence="9 10">
    <name type="scientific">Pseudogymnoascus verrucosus</name>
    <dbReference type="NCBI Taxonomy" id="342668"/>
    <lineage>
        <taxon>Eukaryota</taxon>
        <taxon>Fungi</taxon>
        <taxon>Dikarya</taxon>
        <taxon>Ascomycota</taxon>
        <taxon>Pezizomycotina</taxon>
        <taxon>Leotiomycetes</taxon>
        <taxon>Thelebolales</taxon>
        <taxon>Thelebolaceae</taxon>
        <taxon>Pseudogymnoascus</taxon>
    </lineage>
</organism>
<dbReference type="GO" id="GO:0022857">
    <property type="term" value="F:transmembrane transporter activity"/>
    <property type="evidence" value="ECO:0007669"/>
    <property type="project" value="InterPro"/>
</dbReference>
<feature type="domain" description="Major facilitator superfamily (MFS) profile" evidence="8">
    <location>
        <begin position="47"/>
        <end position="489"/>
    </location>
</feature>
<feature type="transmembrane region" description="Helical" evidence="7">
    <location>
        <begin position="136"/>
        <end position="157"/>
    </location>
</feature>
<feature type="transmembrane region" description="Helical" evidence="7">
    <location>
        <begin position="112"/>
        <end position="130"/>
    </location>
</feature>
<keyword evidence="10" id="KW-1185">Reference proteome</keyword>
<feature type="transmembrane region" description="Helical" evidence="7">
    <location>
        <begin position="82"/>
        <end position="100"/>
    </location>
</feature>
<evidence type="ECO:0000313" key="10">
    <source>
        <dbReference type="Proteomes" id="UP000091956"/>
    </source>
</evidence>
<evidence type="ECO:0000256" key="4">
    <source>
        <dbReference type="ARBA" id="ARBA00022989"/>
    </source>
</evidence>
<dbReference type="Gene3D" id="1.20.1250.20">
    <property type="entry name" value="MFS general substrate transporter like domains"/>
    <property type="match status" value="2"/>
</dbReference>
<keyword evidence="3 7" id="KW-0812">Transmembrane</keyword>
<dbReference type="Pfam" id="PF06609">
    <property type="entry name" value="TRI12"/>
    <property type="match status" value="1"/>
</dbReference>
<dbReference type="RefSeq" id="XP_018130727.1">
    <property type="nucleotide sequence ID" value="XM_018274325.2"/>
</dbReference>
<evidence type="ECO:0000256" key="2">
    <source>
        <dbReference type="ARBA" id="ARBA00022448"/>
    </source>
</evidence>
<keyword evidence="2" id="KW-0813">Transport</keyword>
<evidence type="ECO:0000256" key="3">
    <source>
        <dbReference type="ARBA" id="ARBA00022692"/>
    </source>
</evidence>
<feature type="transmembrane region" description="Helical" evidence="7">
    <location>
        <begin position="404"/>
        <end position="425"/>
    </location>
</feature>
<feature type="transmembrane region" description="Helical" evidence="7">
    <location>
        <begin position="446"/>
        <end position="467"/>
    </location>
</feature>
<dbReference type="PANTHER" id="PTHR23501:SF195">
    <property type="entry name" value="PEP5"/>
    <property type="match status" value="1"/>
</dbReference>
<dbReference type="PROSITE" id="PS50850">
    <property type="entry name" value="MFS"/>
    <property type="match status" value="1"/>
</dbReference>
<evidence type="ECO:0000256" key="1">
    <source>
        <dbReference type="ARBA" id="ARBA00004141"/>
    </source>
</evidence>
<feature type="transmembrane region" description="Helical" evidence="7">
    <location>
        <begin position="45"/>
        <end position="70"/>
    </location>
</feature>
<proteinExistence type="predicted"/>
<feature type="transmembrane region" description="Helical" evidence="7">
    <location>
        <begin position="351"/>
        <end position="370"/>
    </location>
</feature>
<dbReference type="GO" id="GO:0005886">
    <property type="term" value="C:plasma membrane"/>
    <property type="evidence" value="ECO:0007669"/>
    <property type="project" value="TreeGrafter"/>
</dbReference>
<evidence type="ECO:0000256" key="5">
    <source>
        <dbReference type="ARBA" id="ARBA00023136"/>
    </source>
</evidence>
<feature type="transmembrane region" description="Helical" evidence="7">
    <location>
        <begin position="528"/>
        <end position="546"/>
    </location>
</feature>
<dbReference type="EMBL" id="KV460224">
    <property type="protein sequence ID" value="OBT96994.1"/>
    <property type="molecule type" value="Genomic_DNA"/>
</dbReference>
<sequence length="577" mass="62574">MEEKETNEIELEQSSEIERGKTELDNNIPIPAEEEIEPHVSAKTWTVAAILSMGYGLSFVPVPAMAAIGPQLSAEFGNPNDYVWFVSAWIISITVCFMIAGANTDLLGRRWFLVLGNLVCCIGQIILAVAKTNNTIIAGMTVTGFGAALCQMAAFALTELLPNKWRHIGVVFADIAVYACITVIPVTARYGYYVGSWRANFIAAAVLQFASFLGLYFFYFPPAHPLGLPYKQVLRELDYVGIFLFLAGSLPFLVGIVYASIFPSTDVHVIAPLVVGCALLVAFALWETYGNTKHPLTPTEIFTNGWGRDFTAPCIALAVINMFYYSSSILWPTMISVFYTKPEDGWQRGAILSLPQGLAITAGGVLLSLFGSKIRHWQHQQTVAVTIMVFFGSLMALARPDNMGMMIAFMTLSLMGYGWSIYLCIAVTQMGVPHEKLGTSGGLSGCARFAGGSIAQAVYLAIFSSTVTKYTARLVPAAAMAAGVDEDKISALFSLLGTSKLGEVFDERVVAAVGAAIQEATRKGIQGIAWASLGFGIVGIIACLCCKDVDAKMTNKIEVYLENTKGAKYNKRHYIKR</sequence>
<evidence type="ECO:0000259" key="8">
    <source>
        <dbReference type="PROSITE" id="PS50850"/>
    </source>
</evidence>
<evidence type="ECO:0000256" key="6">
    <source>
        <dbReference type="SAM" id="MobiDB-lite"/>
    </source>
</evidence>
<evidence type="ECO:0000313" key="9">
    <source>
        <dbReference type="EMBL" id="OBT96994.1"/>
    </source>
</evidence>
<keyword evidence="4 7" id="KW-1133">Transmembrane helix</keyword>
<feature type="transmembrane region" description="Helical" evidence="7">
    <location>
        <begin position="239"/>
        <end position="261"/>
    </location>
</feature>